<dbReference type="InterPro" id="IPR036388">
    <property type="entry name" value="WH-like_DNA-bd_sf"/>
</dbReference>
<dbReference type="SUPFAM" id="SSF46785">
    <property type="entry name" value="Winged helix' DNA-binding domain"/>
    <property type="match status" value="1"/>
</dbReference>
<dbReference type="PROSITE" id="PS01125">
    <property type="entry name" value="ROK"/>
    <property type="match status" value="1"/>
</dbReference>
<dbReference type="SUPFAM" id="SSF53067">
    <property type="entry name" value="Actin-like ATPase domain"/>
    <property type="match status" value="1"/>
</dbReference>
<dbReference type="InterPro" id="IPR000600">
    <property type="entry name" value="ROK"/>
</dbReference>
<dbReference type="InterPro" id="IPR001387">
    <property type="entry name" value="Cro/C1-type_HTH"/>
</dbReference>
<evidence type="ECO:0000256" key="1">
    <source>
        <dbReference type="ARBA" id="ARBA00006479"/>
    </source>
</evidence>
<protein>
    <recommendedName>
        <fullName evidence="4">ROK family transcriptional regulator</fullName>
    </recommendedName>
</protein>
<dbReference type="Proteomes" id="UP000234778">
    <property type="component" value="Unassembled WGS sequence"/>
</dbReference>
<reference evidence="2 3" key="1">
    <citation type="submission" date="2017-12" db="EMBL/GenBank/DDBJ databases">
        <title>Phylogenetic diversity of female urinary microbiome.</title>
        <authorList>
            <person name="Thomas-White K."/>
            <person name="Wolfe A.J."/>
        </authorList>
    </citation>
    <scope>NUCLEOTIDE SEQUENCE [LARGE SCALE GENOMIC DNA]</scope>
    <source>
        <strain evidence="2 3">UMB0319</strain>
    </source>
</reference>
<dbReference type="PANTHER" id="PTHR18964">
    <property type="entry name" value="ROK (REPRESSOR, ORF, KINASE) FAMILY"/>
    <property type="match status" value="1"/>
</dbReference>
<dbReference type="Gene3D" id="1.10.10.10">
    <property type="entry name" value="Winged helix-like DNA-binding domain superfamily/Winged helix DNA-binding domain"/>
    <property type="match status" value="1"/>
</dbReference>
<dbReference type="PANTHER" id="PTHR18964:SF173">
    <property type="entry name" value="GLUCOKINASE"/>
    <property type="match status" value="1"/>
</dbReference>
<name>A0A2I1KSH4_9ACTO</name>
<comment type="caution">
    <text evidence="2">The sequence shown here is derived from an EMBL/GenBank/DDBJ whole genome shotgun (WGS) entry which is preliminary data.</text>
</comment>
<sequence>MPSPLSAIDRDVLTVANLVRTSRALTRQELASRTGMSRNTISTLIASAIETGLLVPDGSAPSTGGRAPQTWRFHHEAGLIMVAGVHSSALHLAVTDLAGHALCQRMVDWPIMRGPEETLDEVARQMREMAENVQASSSRPLEVWGAGVSLPGPIDQSTGRPTAPPIMPGWDRFDVRGHLDNRLGVPVAVDNDVNTMLLGYATTLPDQRLRCPRDILYLQIGTGIGAGIMSAGHVHRGADGAAGDIGHVRVTDADSVVCRCGRTGCLEAVAGGWSLLRDARRAAAEGLSPHLATRLEDTGTLTLEDIVSGVLAGDTECLTLMVRSATAVGDALAMLVSFFNPSQVILAGALPQGCPMFLDVARRIVSERALILATAGLQVTAAASGLEDERRGAALLTVNALFNAATRD</sequence>
<comment type="similarity">
    <text evidence="1">Belongs to the ROK (NagC/XylR) family.</text>
</comment>
<gene>
    <name evidence="2" type="ORF">CYJ26_07115</name>
</gene>
<dbReference type="InterPro" id="IPR049874">
    <property type="entry name" value="ROK_cs"/>
</dbReference>
<dbReference type="Gene3D" id="3.30.420.40">
    <property type="match status" value="2"/>
</dbReference>
<dbReference type="InterPro" id="IPR036390">
    <property type="entry name" value="WH_DNA-bd_sf"/>
</dbReference>
<organism evidence="2 3">
    <name type="scientific">Actinomyces urogenitalis</name>
    <dbReference type="NCBI Taxonomy" id="103621"/>
    <lineage>
        <taxon>Bacteria</taxon>
        <taxon>Bacillati</taxon>
        <taxon>Actinomycetota</taxon>
        <taxon>Actinomycetes</taxon>
        <taxon>Actinomycetales</taxon>
        <taxon>Actinomycetaceae</taxon>
        <taxon>Actinomyces</taxon>
    </lineage>
</organism>
<dbReference type="CDD" id="cd00093">
    <property type="entry name" value="HTH_XRE"/>
    <property type="match status" value="1"/>
</dbReference>
<evidence type="ECO:0008006" key="4">
    <source>
        <dbReference type="Google" id="ProtNLM"/>
    </source>
</evidence>
<evidence type="ECO:0000313" key="3">
    <source>
        <dbReference type="Proteomes" id="UP000234778"/>
    </source>
</evidence>
<accession>A0A2I1KSH4</accession>
<evidence type="ECO:0000313" key="2">
    <source>
        <dbReference type="EMBL" id="PKY98581.1"/>
    </source>
</evidence>
<dbReference type="AlphaFoldDB" id="A0A2I1KSH4"/>
<dbReference type="EMBL" id="PKHA01000006">
    <property type="protein sequence ID" value="PKY98581.1"/>
    <property type="molecule type" value="Genomic_DNA"/>
</dbReference>
<proteinExistence type="inferred from homology"/>
<dbReference type="InterPro" id="IPR043129">
    <property type="entry name" value="ATPase_NBD"/>
</dbReference>
<dbReference type="Pfam" id="PF00480">
    <property type="entry name" value="ROK"/>
    <property type="match status" value="1"/>
</dbReference>
<dbReference type="RefSeq" id="WP_006548022.1">
    <property type="nucleotide sequence ID" value="NZ_JASOZE010000020.1"/>
</dbReference>